<keyword evidence="3" id="KW-1185">Reference proteome</keyword>
<feature type="non-terminal residue" evidence="1">
    <location>
        <position position="176"/>
    </location>
</feature>
<evidence type="ECO:0000313" key="1">
    <source>
        <dbReference type="EMBL" id="CAB0004442.1"/>
    </source>
</evidence>
<organism evidence="1 3">
    <name type="scientific">Nesidiocoris tenuis</name>
    <dbReference type="NCBI Taxonomy" id="355587"/>
    <lineage>
        <taxon>Eukaryota</taxon>
        <taxon>Metazoa</taxon>
        <taxon>Ecdysozoa</taxon>
        <taxon>Arthropoda</taxon>
        <taxon>Hexapoda</taxon>
        <taxon>Insecta</taxon>
        <taxon>Pterygota</taxon>
        <taxon>Neoptera</taxon>
        <taxon>Paraneoptera</taxon>
        <taxon>Hemiptera</taxon>
        <taxon>Heteroptera</taxon>
        <taxon>Panheteroptera</taxon>
        <taxon>Cimicomorpha</taxon>
        <taxon>Miridae</taxon>
        <taxon>Dicyphina</taxon>
        <taxon>Nesidiocoris</taxon>
    </lineage>
</organism>
<evidence type="ECO:0000313" key="3">
    <source>
        <dbReference type="Proteomes" id="UP000479000"/>
    </source>
</evidence>
<gene>
    <name evidence="1" type="ORF">NTEN_LOCUS9919</name>
    <name evidence="2" type="ORF">NTEN_LOCUS9920</name>
</gene>
<name>A0A6H5GM50_9HEMI</name>
<evidence type="ECO:0000313" key="2">
    <source>
        <dbReference type="EMBL" id="CAB0004443.1"/>
    </source>
</evidence>
<sequence>MKTVLKLLQKDMRLMFCGGPFRKSSTSRKEEFNSSRDHLTIYRSGDLDARCARISKTEKHPSSVQFDIPISQTIIKQDILQPTHLSELVLDTPRCSILNTLEYRRRSGETSYLHFVKTATVPMAPDVNTSNFHDISNVHVQSKWKYCDRPKIENWNGASEKLFLIHIYSESLPEQV</sequence>
<proteinExistence type="predicted"/>
<dbReference type="Proteomes" id="UP000479000">
    <property type="component" value="Unassembled WGS sequence"/>
</dbReference>
<dbReference type="EMBL" id="CADCXU010014984">
    <property type="protein sequence ID" value="CAB0004442.1"/>
    <property type="molecule type" value="Genomic_DNA"/>
</dbReference>
<dbReference type="AlphaFoldDB" id="A0A6H5GM50"/>
<accession>A0A6H5GM50</accession>
<dbReference type="EMBL" id="CADCXU010014985">
    <property type="protein sequence ID" value="CAB0004443.1"/>
    <property type="molecule type" value="Genomic_DNA"/>
</dbReference>
<protein>
    <submittedName>
        <fullName evidence="1">Uncharacterized protein</fullName>
    </submittedName>
</protein>
<reference evidence="1 3" key="1">
    <citation type="submission" date="2020-02" db="EMBL/GenBank/DDBJ databases">
        <authorList>
            <person name="Ferguson B K."/>
        </authorList>
    </citation>
    <scope>NUCLEOTIDE SEQUENCE [LARGE SCALE GENOMIC DNA]</scope>
</reference>